<keyword evidence="2" id="KW-1185">Reference proteome</keyword>
<evidence type="ECO:0000313" key="2">
    <source>
        <dbReference type="Proteomes" id="UP000612893"/>
    </source>
</evidence>
<proteinExistence type="predicted"/>
<organism evidence="1 2">
    <name type="scientific">Candidatus Nephthysia bennettiae</name>
    <dbReference type="NCBI Taxonomy" id="3127016"/>
    <lineage>
        <taxon>Bacteria</taxon>
        <taxon>Bacillati</taxon>
        <taxon>Candidatus Dormiibacterota</taxon>
        <taxon>Candidatus Dormibacteria</taxon>
        <taxon>Candidatus Dormibacterales</taxon>
        <taxon>Candidatus Dormibacteraceae</taxon>
        <taxon>Candidatus Nephthysia</taxon>
    </lineage>
</organism>
<evidence type="ECO:0008006" key="3">
    <source>
        <dbReference type="Google" id="ProtNLM"/>
    </source>
</evidence>
<dbReference type="AlphaFoldDB" id="A0A934NE95"/>
<protein>
    <recommendedName>
        <fullName evidence="3">Ribbon-helix-helix protein, CopG family</fullName>
    </recommendedName>
</protein>
<dbReference type="Proteomes" id="UP000612893">
    <property type="component" value="Unassembled WGS sequence"/>
</dbReference>
<comment type="caution">
    <text evidence="1">The sequence shown here is derived from an EMBL/GenBank/DDBJ whole genome shotgun (WGS) entry which is preliminary data.</text>
</comment>
<evidence type="ECO:0000313" key="1">
    <source>
        <dbReference type="EMBL" id="MBJ7599272.1"/>
    </source>
</evidence>
<name>A0A934NE95_9BACT</name>
<reference evidence="1" key="1">
    <citation type="submission" date="2020-10" db="EMBL/GenBank/DDBJ databases">
        <title>Ca. Dormibacterota MAGs.</title>
        <authorList>
            <person name="Montgomery K."/>
        </authorList>
    </citation>
    <scope>NUCLEOTIDE SEQUENCE [LARGE SCALE GENOMIC DNA]</scope>
    <source>
        <strain evidence="1">SC8812_S17_10</strain>
    </source>
</reference>
<dbReference type="RefSeq" id="WP_338202766.1">
    <property type="nucleotide sequence ID" value="NZ_JAEKNR010000145.1"/>
</dbReference>
<sequence length="89" mass="10069">MMVRTQLSLTLEQHRKARKRAEELGISLAEYVRRLVDADLNNLARAADVSAIFDLGRSGDSDIARHKDEYIGEAVEAEYHSESRPSGRR</sequence>
<gene>
    <name evidence="1" type="ORF">JF922_14505</name>
</gene>
<dbReference type="EMBL" id="JAEKNR010000145">
    <property type="protein sequence ID" value="MBJ7599272.1"/>
    <property type="molecule type" value="Genomic_DNA"/>
</dbReference>
<accession>A0A934NE95</accession>